<reference evidence="1" key="1">
    <citation type="submission" date="2020-05" db="EMBL/GenBank/DDBJ databases">
        <authorList>
            <person name="Chiriac C."/>
            <person name="Salcher M."/>
            <person name="Ghai R."/>
            <person name="Kavagutti S V."/>
        </authorList>
    </citation>
    <scope>NUCLEOTIDE SEQUENCE</scope>
</reference>
<organism evidence="1">
    <name type="scientific">uncultured Caudovirales phage</name>
    <dbReference type="NCBI Taxonomy" id="2100421"/>
    <lineage>
        <taxon>Viruses</taxon>
        <taxon>Duplodnaviria</taxon>
        <taxon>Heunggongvirae</taxon>
        <taxon>Uroviricota</taxon>
        <taxon>Caudoviricetes</taxon>
        <taxon>Peduoviridae</taxon>
        <taxon>Maltschvirus</taxon>
        <taxon>Maltschvirus maltsch</taxon>
    </lineage>
</organism>
<evidence type="ECO:0000313" key="1">
    <source>
        <dbReference type="EMBL" id="CAB5225526.1"/>
    </source>
</evidence>
<gene>
    <name evidence="1" type="ORF">UFOVP746_28</name>
</gene>
<dbReference type="EMBL" id="LR798342">
    <property type="protein sequence ID" value="CAB5225526.1"/>
    <property type="molecule type" value="Genomic_DNA"/>
</dbReference>
<name>A0A6J7X3I6_9CAUD</name>
<protein>
    <submittedName>
        <fullName evidence="1">Uncharacterized protein</fullName>
    </submittedName>
</protein>
<proteinExistence type="predicted"/>
<accession>A0A6J7X3I6</accession>
<sequence length="48" mass="5825">MKLFYFYYKLDNKIQSGEFYSSARIHVENMILSVHPDAKEIYIWSFSN</sequence>